<sequence>MTAIEPTGDPFEHGVVHIAGLDVQIGQLLRQRCGWCAEVLVDYDLALTAVPEGQAGRPATWPVGGLVVVDGGVKVSVSHTAADQLPKNACVGLPAPWVADLFGEPPVATVVAVLSTWARCSPNGDPSQPLRNVNDSALNRVDNLARLAAQAVLAGPRIEPGDL</sequence>
<proteinExistence type="predicted"/>
<reference evidence="2" key="1">
    <citation type="submission" date="2016-10" db="EMBL/GenBank/DDBJ databases">
        <authorList>
            <person name="Varghese N."/>
            <person name="Submissions S."/>
        </authorList>
    </citation>
    <scope>NUCLEOTIDE SEQUENCE [LARGE SCALE GENOMIC DNA]</scope>
    <source>
        <strain evidence="2">DSM 44796</strain>
    </source>
</reference>
<dbReference type="RefSeq" id="WP_090006176.1">
    <property type="nucleotide sequence ID" value="NZ_FNET01000005.1"/>
</dbReference>
<evidence type="ECO:0000313" key="2">
    <source>
        <dbReference type="Proteomes" id="UP000199682"/>
    </source>
</evidence>
<evidence type="ECO:0000313" key="1">
    <source>
        <dbReference type="EMBL" id="SDK31097.1"/>
    </source>
</evidence>
<dbReference type="Proteomes" id="UP000199682">
    <property type="component" value="Unassembled WGS sequence"/>
</dbReference>
<name>A0A1G9AUZ5_9PSEU</name>
<organism evidence="1 2">
    <name type="scientific">Lentzea albidocapillata subsp. violacea</name>
    <dbReference type="NCBI Taxonomy" id="128104"/>
    <lineage>
        <taxon>Bacteria</taxon>
        <taxon>Bacillati</taxon>
        <taxon>Actinomycetota</taxon>
        <taxon>Actinomycetes</taxon>
        <taxon>Pseudonocardiales</taxon>
        <taxon>Pseudonocardiaceae</taxon>
        <taxon>Lentzea</taxon>
    </lineage>
</organism>
<gene>
    <name evidence="1" type="ORF">SAMN04488074_105127</name>
</gene>
<protein>
    <submittedName>
        <fullName evidence="1">Uncharacterized protein</fullName>
    </submittedName>
</protein>
<dbReference type="AlphaFoldDB" id="A0A1G9AUZ5"/>
<accession>A0A1G9AUZ5</accession>
<dbReference type="EMBL" id="FNET01000005">
    <property type="protein sequence ID" value="SDK31097.1"/>
    <property type="molecule type" value="Genomic_DNA"/>
</dbReference>